<keyword evidence="3" id="KW-1185">Reference proteome</keyword>
<dbReference type="EMBL" id="BMAU01021361">
    <property type="protein sequence ID" value="GFY22419.1"/>
    <property type="molecule type" value="Genomic_DNA"/>
</dbReference>
<name>A0A8X6VU05_TRICX</name>
<protein>
    <submittedName>
        <fullName evidence="2">Uncharacterized protein</fullName>
    </submittedName>
</protein>
<organism evidence="2 3">
    <name type="scientific">Trichonephila clavipes</name>
    <name type="common">Golden silk orbweaver</name>
    <name type="synonym">Nephila clavipes</name>
    <dbReference type="NCBI Taxonomy" id="2585209"/>
    <lineage>
        <taxon>Eukaryota</taxon>
        <taxon>Metazoa</taxon>
        <taxon>Ecdysozoa</taxon>
        <taxon>Arthropoda</taxon>
        <taxon>Chelicerata</taxon>
        <taxon>Arachnida</taxon>
        <taxon>Araneae</taxon>
        <taxon>Araneomorphae</taxon>
        <taxon>Entelegynae</taxon>
        <taxon>Araneoidea</taxon>
        <taxon>Nephilidae</taxon>
        <taxon>Trichonephila</taxon>
    </lineage>
</organism>
<feature type="compositionally biased region" description="Basic and acidic residues" evidence="1">
    <location>
        <begin position="72"/>
        <end position="81"/>
    </location>
</feature>
<sequence>MQLSLNPPKERCMTKGDHSGPEEEDLKSPGPTVRIRATGSKQYRRQSRQEQEQESRSGQSSLQNPQRGRGGRQQEHQEMKGKPTSWKSSLEMSTTKENTSQACDGALLCLLSKPLGNPLGLEWQFFPTNSRREQDYAD</sequence>
<feature type="region of interest" description="Disordered" evidence="1">
    <location>
        <begin position="1"/>
        <end position="98"/>
    </location>
</feature>
<feature type="compositionally biased region" description="Basic and acidic residues" evidence="1">
    <location>
        <begin position="8"/>
        <end position="21"/>
    </location>
</feature>
<evidence type="ECO:0000313" key="2">
    <source>
        <dbReference type="EMBL" id="GFY22419.1"/>
    </source>
</evidence>
<proteinExistence type="predicted"/>
<comment type="caution">
    <text evidence="2">The sequence shown here is derived from an EMBL/GenBank/DDBJ whole genome shotgun (WGS) entry which is preliminary data.</text>
</comment>
<dbReference type="Proteomes" id="UP000887159">
    <property type="component" value="Unassembled WGS sequence"/>
</dbReference>
<gene>
    <name evidence="2" type="ORF">TNCV_2176801</name>
</gene>
<reference evidence="2" key="1">
    <citation type="submission" date="2020-08" db="EMBL/GenBank/DDBJ databases">
        <title>Multicomponent nature underlies the extraordinary mechanical properties of spider dragline silk.</title>
        <authorList>
            <person name="Kono N."/>
            <person name="Nakamura H."/>
            <person name="Mori M."/>
            <person name="Yoshida Y."/>
            <person name="Ohtoshi R."/>
            <person name="Malay A.D."/>
            <person name="Moran D.A.P."/>
            <person name="Tomita M."/>
            <person name="Numata K."/>
            <person name="Arakawa K."/>
        </authorList>
    </citation>
    <scope>NUCLEOTIDE SEQUENCE</scope>
</reference>
<dbReference type="AlphaFoldDB" id="A0A8X6VU05"/>
<feature type="compositionally biased region" description="Polar residues" evidence="1">
    <location>
        <begin position="85"/>
        <end position="98"/>
    </location>
</feature>
<accession>A0A8X6VU05</accession>
<evidence type="ECO:0000313" key="3">
    <source>
        <dbReference type="Proteomes" id="UP000887159"/>
    </source>
</evidence>
<evidence type="ECO:0000256" key="1">
    <source>
        <dbReference type="SAM" id="MobiDB-lite"/>
    </source>
</evidence>